<dbReference type="EMBL" id="JBFOCI010000019">
    <property type="protein sequence ID" value="MEW9808781.1"/>
    <property type="molecule type" value="Genomic_DNA"/>
</dbReference>
<evidence type="ECO:0000313" key="2">
    <source>
        <dbReference type="Proteomes" id="UP001556196"/>
    </source>
</evidence>
<gene>
    <name evidence="1" type="ORF">ABUE31_22610</name>
</gene>
<protein>
    <submittedName>
        <fullName evidence="1">Uncharacterized protein</fullName>
    </submittedName>
</protein>
<name>A0ABV3R6K1_9HYPH</name>
<dbReference type="Proteomes" id="UP001556196">
    <property type="component" value="Unassembled WGS sequence"/>
</dbReference>
<evidence type="ECO:0000313" key="1">
    <source>
        <dbReference type="EMBL" id="MEW9808781.1"/>
    </source>
</evidence>
<keyword evidence="2" id="KW-1185">Reference proteome</keyword>
<dbReference type="RefSeq" id="WP_367726023.1">
    <property type="nucleotide sequence ID" value="NZ_JBFOCH010000001.1"/>
</dbReference>
<sequence>MNKETLLGVVLIGGVVAYASLGFEVVETLPKHAIVMADHVQQEFATVPCILNGNTTVSYIENLKGFVEGGEPAKIPASVTESTIGEVEEYQFSPDAECANAGGFATPRSLVLNLLGFKTERVDADGNILW</sequence>
<proteinExistence type="predicted"/>
<comment type="caution">
    <text evidence="1">The sequence shown here is derived from an EMBL/GenBank/DDBJ whole genome shotgun (WGS) entry which is preliminary data.</text>
</comment>
<organism evidence="1 2">
    <name type="scientific">Mesorhizobium marinum</name>
    <dbReference type="NCBI Taxonomy" id="3228790"/>
    <lineage>
        <taxon>Bacteria</taxon>
        <taxon>Pseudomonadati</taxon>
        <taxon>Pseudomonadota</taxon>
        <taxon>Alphaproteobacteria</taxon>
        <taxon>Hyphomicrobiales</taxon>
        <taxon>Phyllobacteriaceae</taxon>
        <taxon>Mesorhizobium</taxon>
    </lineage>
</organism>
<accession>A0ABV3R6K1</accession>
<reference evidence="1 2" key="1">
    <citation type="submission" date="2024-06" db="EMBL/GenBank/DDBJ databases">
        <authorList>
            <person name="Tuo L."/>
        </authorList>
    </citation>
    <scope>NUCLEOTIDE SEQUENCE [LARGE SCALE GENOMIC DNA]</scope>
    <source>
        <strain evidence="1 2">ZMM04-5</strain>
    </source>
</reference>